<comment type="subunit">
    <text evidence="5">V-ATPase is a heteromultimeric enzyme composed of a peripheral catalytic V1 complex (components A to H) attached to an integral membrane V0 proton pore complex.</text>
</comment>
<accession>A0A433A330</accession>
<evidence type="ECO:0000256" key="5">
    <source>
        <dbReference type="RuleBase" id="RU364010"/>
    </source>
</evidence>
<organism evidence="6 7">
    <name type="scientific">Jimgerdemannia flammicorona</name>
    <dbReference type="NCBI Taxonomy" id="994334"/>
    <lineage>
        <taxon>Eukaryota</taxon>
        <taxon>Fungi</taxon>
        <taxon>Fungi incertae sedis</taxon>
        <taxon>Mucoromycota</taxon>
        <taxon>Mucoromycotina</taxon>
        <taxon>Endogonomycetes</taxon>
        <taxon>Endogonales</taxon>
        <taxon>Endogonaceae</taxon>
        <taxon>Jimgerdemannia</taxon>
    </lineage>
</organism>
<comment type="function">
    <text evidence="5">Subunit of the V1 complex of vacuolar(H+)-ATPase (V-ATPase), a multisubunit enzyme composed of a peripheral complex (V1) that hydrolyzes ATP and a membrane integral complex (V0) that translocates protons. V-ATPase is responsible for acidifying and maintaining the pH of intracellular compartments and in some cell types, is targeted to the plasma membrane, where it is responsible for acidifying the extracellular environment. Subunit C is necessary for the assembly of the catalytic sector of the enzyme and is likely to have a specific function in its catalytic activity.</text>
</comment>
<name>A0A433A330_9FUNG</name>
<dbReference type="Gene3D" id="1.20.1460.10">
    <property type="entry name" value="subunit c (vma5p) of the yeast v-atpase, domain 2"/>
    <property type="match status" value="1"/>
</dbReference>
<evidence type="ECO:0000256" key="4">
    <source>
        <dbReference type="ARBA" id="ARBA00023065"/>
    </source>
</evidence>
<protein>
    <recommendedName>
        <fullName evidence="5">V-type proton ATPase subunit C</fullName>
    </recommendedName>
</protein>
<dbReference type="EMBL" id="RBNI01018454">
    <property type="protein sequence ID" value="RUO97093.1"/>
    <property type="molecule type" value="Genomic_DNA"/>
</dbReference>
<dbReference type="InterPro" id="IPR004907">
    <property type="entry name" value="ATPase_V1-cplx_csu"/>
</dbReference>
<keyword evidence="3 5" id="KW-0375">Hydrogen ion transport</keyword>
<dbReference type="PANTHER" id="PTHR10137:SF0">
    <property type="entry name" value="V-TYPE PROTON ATPASE SUBUNIT C"/>
    <property type="match status" value="1"/>
</dbReference>
<keyword evidence="7" id="KW-1185">Reference proteome</keyword>
<dbReference type="Pfam" id="PF03223">
    <property type="entry name" value="V-ATPase_C"/>
    <property type="match status" value="1"/>
</dbReference>
<proteinExistence type="inferred from homology"/>
<evidence type="ECO:0000256" key="3">
    <source>
        <dbReference type="ARBA" id="ARBA00022781"/>
    </source>
</evidence>
<dbReference type="PANTHER" id="PTHR10137">
    <property type="entry name" value="V-TYPE PROTON ATPASE SUBUNIT C"/>
    <property type="match status" value="1"/>
</dbReference>
<comment type="caution">
    <text evidence="6">The sequence shown here is derived from an EMBL/GenBank/DDBJ whole genome shotgun (WGS) entry which is preliminary data.</text>
</comment>
<dbReference type="OrthoDB" id="6605928at2759"/>
<dbReference type="GO" id="GO:0046961">
    <property type="term" value="F:proton-transporting ATPase activity, rotational mechanism"/>
    <property type="evidence" value="ECO:0007669"/>
    <property type="project" value="InterPro"/>
</dbReference>
<reference evidence="6 7" key="1">
    <citation type="journal article" date="2018" name="New Phytol.">
        <title>Phylogenomics of Endogonaceae and evolution of mycorrhizas within Mucoromycota.</title>
        <authorList>
            <person name="Chang Y."/>
            <person name="Desiro A."/>
            <person name="Na H."/>
            <person name="Sandor L."/>
            <person name="Lipzen A."/>
            <person name="Clum A."/>
            <person name="Barry K."/>
            <person name="Grigoriev I.V."/>
            <person name="Martin F.M."/>
            <person name="Stajich J.E."/>
            <person name="Smith M.E."/>
            <person name="Bonito G."/>
            <person name="Spatafora J.W."/>
        </authorList>
    </citation>
    <scope>NUCLEOTIDE SEQUENCE [LARGE SCALE GENOMIC DNA]</scope>
    <source>
        <strain evidence="6 7">GMNB39</strain>
    </source>
</reference>
<dbReference type="GO" id="GO:0000221">
    <property type="term" value="C:vacuolar proton-transporting V-type ATPase, V1 domain"/>
    <property type="evidence" value="ECO:0007669"/>
    <property type="project" value="TreeGrafter"/>
</dbReference>
<dbReference type="Proteomes" id="UP000268093">
    <property type="component" value="Unassembled WGS sequence"/>
</dbReference>
<dbReference type="InterPro" id="IPR036132">
    <property type="entry name" value="Vac_ATP_synth_c_sf"/>
</dbReference>
<gene>
    <name evidence="6" type="ORF">BC936DRAFT_140991</name>
</gene>
<evidence type="ECO:0000256" key="2">
    <source>
        <dbReference type="ARBA" id="ARBA00022448"/>
    </source>
</evidence>
<keyword evidence="4 5" id="KW-0406">Ion transport</keyword>
<dbReference type="SUPFAM" id="SSF118203">
    <property type="entry name" value="Vacuolar ATP synthase subunit C"/>
    <property type="match status" value="1"/>
</dbReference>
<comment type="similarity">
    <text evidence="1 5">Belongs to the V-ATPase C subunit family.</text>
</comment>
<evidence type="ECO:0000256" key="1">
    <source>
        <dbReference type="ARBA" id="ARBA00006138"/>
    </source>
</evidence>
<evidence type="ECO:0000313" key="6">
    <source>
        <dbReference type="EMBL" id="RUO97093.1"/>
    </source>
</evidence>
<evidence type="ECO:0000313" key="7">
    <source>
        <dbReference type="Proteomes" id="UP000268093"/>
    </source>
</evidence>
<dbReference type="AlphaFoldDB" id="A0A433A330"/>
<keyword evidence="2 5" id="KW-0813">Transport</keyword>
<sequence length="140" mass="15894">MTEAAANAPTRQFATTMHEFWFISVPISGNLTNTHLNLKNKLHDAADVSLFSIPVFKIGTLDALVVMSDDLAKFDLAFEQSTLKISDILRTLLRNAQTDLNSQLTVNEKSVDQYIKTFEWNTTKYRIDKSLQEITELLNQ</sequence>
<feature type="non-terminal residue" evidence="6">
    <location>
        <position position="140"/>
    </location>
</feature>